<accession>A0A512DKD0</accession>
<evidence type="ECO:0000313" key="1">
    <source>
        <dbReference type="EMBL" id="GEO36931.1"/>
    </source>
</evidence>
<sequence>MLTLGSKAKYGNHDCIVVGRTIEAHSRYDVLFTASRRVELNVPEKDLKPAGEEVAQPAGLKIVEPFKQHS</sequence>
<dbReference type="EMBL" id="BJYZ01000003">
    <property type="protein sequence ID" value="GEO36931.1"/>
    <property type="molecule type" value="Genomic_DNA"/>
</dbReference>
<dbReference type="RefSeq" id="WP_044426054.1">
    <property type="nucleotide sequence ID" value="NZ_BJYZ01000003.1"/>
</dbReference>
<reference evidence="1 2" key="1">
    <citation type="submission" date="2019-07" db="EMBL/GenBank/DDBJ databases">
        <title>Whole genome shotgun sequence of Skermanella aerolata NBRC 106429.</title>
        <authorList>
            <person name="Hosoyama A."/>
            <person name="Uohara A."/>
            <person name="Ohji S."/>
            <person name="Ichikawa N."/>
        </authorList>
    </citation>
    <scope>NUCLEOTIDE SEQUENCE [LARGE SCALE GENOMIC DNA]</scope>
    <source>
        <strain evidence="1 2">NBRC 106429</strain>
    </source>
</reference>
<dbReference type="AlphaFoldDB" id="A0A512DKD0"/>
<keyword evidence="2" id="KW-1185">Reference proteome</keyword>
<comment type="caution">
    <text evidence="1">The sequence shown here is derived from an EMBL/GenBank/DDBJ whole genome shotgun (WGS) entry which is preliminary data.</text>
</comment>
<proteinExistence type="predicted"/>
<name>A0A512DKD0_9PROT</name>
<protein>
    <submittedName>
        <fullName evidence="1">Uncharacterized protein</fullName>
    </submittedName>
</protein>
<evidence type="ECO:0000313" key="2">
    <source>
        <dbReference type="Proteomes" id="UP000321523"/>
    </source>
</evidence>
<gene>
    <name evidence="1" type="ORF">SAE02_10790</name>
</gene>
<organism evidence="1 2">
    <name type="scientific">Skermanella aerolata</name>
    <dbReference type="NCBI Taxonomy" id="393310"/>
    <lineage>
        <taxon>Bacteria</taxon>
        <taxon>Pseudomonadati</taxon>
        <taxon>Pseudomonadota</taxon>
        <taxon>Alphaproteobacteria</taxon>
        <taxon>Rhodospirillales</taxon>
        <taxon>Azospirillaceae</taxon>
        <taxon>Skermanella</taxon>
    </lineage>
</organism>
<dbReference type="Proteomes" id="UP000321523">
    <property type="component" value="Unassembled WGS sequence"/>
</dbReference>